<proteinExistence type="inferred from homology"/>
<evidence type="ECO:0000256" key="8">
    <source>
        <dbReference type="RuleBase" id="RU362137"/>
    </source>
</evidence>
<comment type="subcellular location">
    <subcellularLocation>
        <location evidence="2 8">Nucleus</location>
        <location evidence="2 8">Nucleolus</location>
    </subcellularLocation>
</comment>
<evidence type="ECO:0000256" key="6">
    <source>
        <dbReference type="ARBA" id="ARBA00023163"/>
    </source>
</evidence>
<comment type="caution">
    <text evidence="10">The sequence shown here is derived from an EMBL/GenBank/DDBJ whole genome shotgun (WGS) entry which is preliminary data.</text>
</comment>
<feature type="region of interest" description="Disordered" evidence="9">
    <location>
        <begin position="157"/>
        <end position="186"/>
    </location>
</feature>
<organism evidence="10 11">
    <name type="scientific">Candida parapsilosis</name>
    <name type="common">Yeast</name>
    <dbReference type="NCBI Taxonomy" id="5480"/>
    <lineage>
        <taxon>Eukaryota</taxon>
        <taxon>Fungi</taxon>
        <taxon>Dikarya</taxon>
        <taxon>Ascomycota</taxon>
        <taxon>Saccharomycotina</taxon>
        <taxon>Pichiomycetes</taxon>
        <taxon>Debaryomycetaceae</taxon>
        <taxon>Candida/Lodderomyces clade</taxon>
        <taxon>Candida</taxon>
    </lineage>
</organism>
<evidence type="ECO:0000256" key="2">
    <source>
        <dbReference type="ARBA" id="ARBA00004604"/>
    </source>
</evidence>
<name>A0A8X7NLH8_CANPA</name>
<gene>
    <name evidence="8" type="primary">RRT14</name>
    <name evidence="10" type="ORF">FOB60_004386</name>
</gene>
<dbReference type="OrthoDB" id="4069371at2759"/>
<feature type="compositionally biased region" description="Acidic residues" evidence="9">
    <location>
        <begin position="216"/>
        <end position="225"/>
    </location>
</feature>
<sequence length="225" mass="25472">MSFTSKASQHQAEQTVNKLFADILHTQPRATTTRSTTTTTTKAAKDRDAKLSSTQILTNQLMQGSKPASTARSKQQQKRKLHQKIKKKEAQDKKFQKFIKYNQILSKSPSSRTDAERAYINKLIRKNTNQLKQLSHIDDFEIESELEAVKSQLLNELHHHPTSKSRIRKKLTVPKQKSSATDEEGLTKQDFIDFDDKVKRGLISVPGLTPGLAPVDENESESDSE</sequence>
<feature type="compositionally biased region" description="Polar residues" evidence="9">
    <location>
        <begin position="51"/>
        <end position="73"/>
    </location>
</feature>
<evidence type="ECO:0000256" key="7">
    <source>
        <dbReference type="ARBA" id="ARBA00023242"/>
    </source>
</evidence>
<dbReference type="InterPro" id="IPR031404">
    <property type="entry name" value="Rrt14"/>
</dbReference>
<evidence type="ECO:0000313" key="11">
    <source>
        <dbReference type="Proteomes" id="UP000590412"/>
    </source>
</evidence>
<protein>
    <recommendedName>
        <fullName evidence="4 8">Regulator of rDNA transcription 14</fullName>
    </recommendedName>
</protein>
<evidence type="ECO:0000256" key="3">
    <source>
        <dbReference type="ARBA" id="ARBA00007142"/>
    </source>
</evidence>
<feature type="region of interest" description="Disordered" evidence="9">
    <location>
        <begin position="205"/>
        <end position="225"/>
    </location>
</feature>
<accession>A0A8X7NLH8</accession>
<reference evidence="10" key="1">
    <citation type="submission" date="2020-03" db="EMBL/GenBank/DDBJ databases">
        <title>FDA dAtabase for Regulatory Grade micrObial Sequences (FDA-ARGOS): Supporting development and validation of Infectious Disease Dx tests.</title>
        <authorList>
            <person name="Campos J."/>
            <person name="Goldberg B."/>
            <person name="Tallon L."/>
            <person name="Sadzewicz L."/>
            <person name="Vavikolanu K."/>
            <person name="Mehta A."/>
            <person name="Aluvathingal J."/>
            <person name="Nadendla S."/>
            <person name="Nandy P."/>
            <person name="Geyer C."/>
            <person name="Yan Y."/>
            <person name="Sichtig H."/>
        </authorList>
    </citation>
    <scope>NUCLEOTIDE SEQUENCE [LARGE SCALE GENOMIC DNA]</scope>
    <source>
        <strain evidence="10">FDAARGOS_652</strain>
    </source>
</reference>
<evidence type="ECO:0000256" key="5">
    <source>
        <dbReference type="ARBA" id="ARBA00023015"/>
    </source>
</evidence>
<dbReference type="GO" id="GO:0005730">
    <property type="term" value="C:nucleolus"/>
    <property type="evidence" value="ECO:0007669"/>
    <property type="project" value="UniProtKB-SubCell"/>
</dbReference>
<dbReference type="Pfam" id="PF17075">
    <property type="entry name" value="RRT14"/>
    <property type="match status" value="1"/>
</dbReference>
<dbReference type="Proteomes" id="UP000590412">
    <property type="component" value="Unassembled WGS sequence"/>
</dbReference>
<comment type="similarity">
    <text evidence="3 8">Belongs to the RRT14 family.</text>
</comment>
<keyword evidence="5 8" id="KW-0805">Transcription regulation</keyword>
<feature type="compositionally biased region" description="Basic residues" evidence="9">
    <location>
        <begin position="160"/>
        <end position="172"/>
    </location>
</feature>
<comment type="function">
    <text evidence="1 8">Involved in ribosome biogenesis, probably through modulation of rDNA transcription.</text>
</comment>
<feature type="region of interest" description="Disordered" evidence="9">
    <location>
        <begin position="25"/>
        <end position="79"/>
    </location>
</feature>
<keyword evidence="7 8" id="KW-0539">Nucleus</keyword>
<feature type="compositionally biased region" description="Low complexity" evidence="9">
    <location>
        <begin position="29"/>
        <end position="42"/>
    </location>
</feature>
<evidence type="ECO:0000313" key="10">
    <source>
        <dbReference type="EMBL" id="KAF6049003.1"/>
    </source>
</evidence>
<evidence type="ECO:0000256" key="9">
    <source>
        <dbReference type="SAM" id="MobiDB-lite"/>
    </source>
</evidence>
<evidence type="ECO:0000256" key="4">
    <source>
        <dbReference type="ARBA" id="ARBA00014115"/>
    </source>
</evidence>
<dbReference type="EMBL" id="JABWAB010000006">
    <property type="protein sequence ID" value="KAF6049003.1"/>
    <property type="molecule type" value="Genomic_DNA"/>
</dbReference>
<keyword evidence="6 8" id="KW-0804">Transcription</keyword>
<evidence type="ECO:0000256" key="1">
    <source>
        <dbReference type="ARBA" id="ARBA00002711"/>
    </source>
</evidence>
<dbReference type="AlphaFoldDB" id="A0A8X7NLH8"/>